<feature type="region of interest" description="Disordered" evidence="2">
    <location>
        <begin position="448"/>
        <end position="486"/>
    </location>
</feature>
<organism evidence="5 6">
    <name type="scientific">Yinghuangia aomiensis</name>
    <dbReference type="NCBI Taxonomy" id="676205"/>
    <lineage>
        <taxon>Bacteria</taxon>
        <taxon>Bacillati</taxon>
        <taxon>Actinomycetota</taxon>
        <taxon>Actinomycetes</taxon>
        <taxon>Kitasatosporales</taxon>
        <taxon>Streptomycetaceae</taxon>
        <taxon>Yinghuangia</taxon>
    </lineage>
</organism>
<dbReference type="Pfam" id="PF03816">
    <property type="entry name" value="LytR_cpsA_psr"/>
    <property type="match status" value="1"/>
</dbReference>
<dbReference type="Pfam" id="PF13399">
    <property type="entry name" value="LytR_C"/>
    <property type="match status" value="1"/>
</dbReference>
<comment type="similarity">
    <text evidence="1">Belongs to the LytR/CpsA/Psr (LCP) family.</text>
</comment>
<feature type="compositionally biased region" description="Low complexity" evidence="2">
    <location>
        <begin position="448"/>
        <end position="467"/>
    </location>
</feature>
<name>A0ABP9I561_9ACTN</name>
<accession>A0ABP9I561</accession>
<feature type="domain" description="Cell envelope-related transcriptional attenuator" evidence="3">
    <location>
        <begin position="78"/>
        <end position="246"/>
    </location>
</feature>
<dbReference type="InterPro" id="IPR004474">
    <property type="entry name" value="LytR_CpsA_psr"/>
</dbReference>
<dbReference type="PANTHER" id="PTHR33392">
    <property type="entry name" value="POLYISOPRENYL-TEICHOIC ACID--PEPTIDOGLYCAN TEICHOIC ACID TRANSFERASE TAGU"/>
    <property type="match status" value="1"/>
</dbReference>
<evidence type="ECO:0000259" key="4">
    <source>
        <dbReference type="Pfam" id="PF13399"/>
    </source>
</evidence>
<feature type="domain" description="LytR/CpsA/Psr regulator C-terminal" evidence="4">
    <location>
        <begin position="362"/>
        <end position="445"/>
    </location>
</feature>
<feature type="region of interest" description="Disordered" evidence="2">
    <location>
        <begin position="328"/>
        <end position="359"/>
    </location>
</feature>
<evidence type="ECO:0000313" key="6">
    <source>
        <dbReference type="Proteomes" id="UP001500466"/>
    </source>
</evidence>
<proteinExistence type="inferred from homology"/>
<dbReference type="InterPro" id="IPR027381">
    <property type="entry name" value="LytR/CpsA/Psr_C"/>
</dbReference>
<evidence type="ECO:0000313" key="5">
    <source>
        <dbReference type="EMBL" id="GAA4988637.1"/>
    </source>
</evidence>
<dbReference type="NCBIfam" id="TIGR00350">
    <property type="entry name" value="lytR_cpsA_psr"/>
    <property type="match status" value="1"/>
</dbReference>
<protein>
    <submittedName>
        <fullName evidence="5">LCP family protein</fullName>
    </submittedName>
</protein>
<dbReference type="Gene3D" id="3.40.630.190">
    <property type="entry name" value="LCP protein"/>
    <property type="match status" value="1"/>
</dbReference>
<comment type="caution">
    <text evidence="5">The sequence shown here is derived from an EMBL/GenBank/DDBJ whole genome shotgun (WGS) entry which is preliminary data.</text>
</comment>
<keyword evidence="6" id="KW-1185">Reference proteome</keyword>
<evidence type="ECO:0000259" key="3">
    <source>
        <dbReference type="Pfam" id="PF03816"/>
    </source>
</evidence>
<evidence type="ECO:0000256" key="2">
    <source>
        <dbReference type="SAM" id="MobiDB-lite"/>
    </source>
</evidence>
<sequence>MRTAGITTLVLLVVIFSGAGWIYYKLNKDINTFSDDGVAQDRPPDTSPGQNILILGSDSRSGDNSDFAGGSAENVGGSDTTLLMHVYADHKHAVAVSIPRDTLVTVPSCRQQDGTWTKPRNNVKINSAFEVGQFKDGNPACTQNTVEKLTGLRVDHTIVVNFAGFAAMTSAVNGVDVCMPKDVYEGDLNPNLGHRGALVFPKGPQKVSGQKALDYVRIRHGIGDSSDIGRIKRQQAFISSLLKAIKAKGLSPTTLLPLAESAAKSMTFDPGLNSVDKLLSFGLGLKDIDLHNIKFSTVPWRYSGEDVAIVQPDANAVWAAIRDDRTLDNQDASGKNGQNPSASATPPAAPTTAPPTVNGSGIRVGVYNGTVTPGLAGRASDMLKAQGFTVTAAGTAKVQDQATTLVEYAAGKAEQAKTVAAAFPGAQVRQTDGVTGIRVVLGADYAATGPKASGSPSAPAPTSVPTKVADDARSADEDVCADLSYG</sequence>
<dbReference type="Proteomes" id="UP001500466">
    <property type="component" value="Unassembled WGS sequence"/>
</dbReference>
<gene>
    <name evidence="5" type="ORF">GCM10023205_69520</name>
</gene>
<feature type="compositionally biased region" description="Polar residues" evidence="2">
    <location>
        <begin position="329"/>
        <end position="339"/>
    </location>
</feature>
<dbReference type="Gene3D" id="3.30.70.2390">
    <property type="match status" value="1"/>
</dbReference>
<dbReference type="PANTHER" id="PTHR33392:SF6">
    <property type="entry name" value="POLYISOPRENYL-TEICHOIC ACID--PEPTIDOGLYCAN TEICHOIC ACID TRANSFERASE TAGU"/>
    <property type="match status" value="1"/>
</dbReference>
<evidence type="ECO:0000256" key="1">
    <source>
        <dbReference type="ARBA" id="ARBA00006068"/>
    </source>
</evidence>
<dbReference type="RefSeq" id="WP_345679796.1">
    <property type="nucleotide sequence ID" value="NZ_BAABHS010000036.1"/>
</dbReference>
<reference evidence="6" key="1">
    <citation type="journal article" date="2019" name="Int. J. Syst. Evol. Microbiol.">
        <title>The Global Catalogue of Microorganisms (GCM) 10K type strain sequencing project: providing services to taxonomists for standard genome sequencing and annotation.</title>
        <authorList>
            <consortium name="The Broad Institute Genomics Platform"/>
            <consortium name="The Broad Institute Genome Sequencing Center for Infectious Disease"/>
            <person name="Wu L."/>
            <person name="Ma J."/>
        </authorList>
    </citation>
    <scope>NUCLEOTIDE SEQUENCE [LARGE SCALE GENOMIC DNA]</scope>
    <source>
        <strain evidence="6">JCM 17986</strain>
    </source>
</reference>
<dbReference type="InterPro" id="IPR050922">
    <property type="entry name" value="LytR/CpsA/Psr_CW_biosynth"/>
</dbReference>
<dbReference type="EMBL" id="BAABHS010000036">
    <property type="protein sequence ID" value="GAA4988637.1"/>
    <property type="molecule type" value="Genomic_DNA"/>
</dbReference>